<evidence type="ECO:0000313" key="2">
    <source>
        <dbReference type="Proteomes" id="UP001165121"/>
    </source>
</evidence>
<keyword evidence="2" id="KW-1185">Reference proteome</keyword>
<accession>A0A9W6TR01</accession>
<protein>
    <submittedName>
        <fullName evidence="1">Unnamed protein product</fullName>
    </submittedName>
</protein>
<organism evidence="1 2">
    <name type="scientific">Phytophthora fragariaefolia</name>
    <dbReference type="NCBI Taxonomy" id="1490495"/>
    <lineage>
        <taxon>Eukaryota</taxon>
        <taxon>Sar</taxon>
        <taxon>Stramenopiles</taxon>
        <taxon>Oomycota</taxon>
        <taxon>Peronosporomycetes</taxon>
        <taxon>Peronosporales</taxon>
        <taxon>Peronosporaceae</taxon>
        <taxon>Phytophthora</taxon>
    </lineage>
</organism>
<dbReference type="OrthoDB" id="123906at2759"/>
<proteinExistence type="predicted"/>
<evidence type="ECO:0000313" key="1">
    <source>
        <dbReference type="EMBL" id="GMF18245.1"/>
    </source>
</evidence>
<sequence>MNDIKAGGTHKQVFAEGSQGWDNVCYDANMQKAVDRQINTGIAPGVRLDLYWKARIWPRARISALDPSYWIIYGPADGAPSAWPRAVVTNHGQSPGNTTVSATVLVDDVVDVATTREGIESRVAMSDIFTGINATGGVFGSSKSFMLHYQPGRPIHEDSVYLNDGYGKPQPVTVVSPAEGFKHLGITQSTDKYGARHATGVTPAQKRCTSHHEVQTHIGSIAVYCEQVVGIGLTSFVDACNVSRIQWALRVRNAPHIPAYHLLVEGLEQYQILARLTCHPLELLPEPPPHLQGWMHQTIRAASRLGIHASVDWKKPSQCVSGRPNDRPIWNEMSKETQHKIMQFNLKYTWKIRFVGDLADASGCRRTPHNLDSLQMVPVDVAPNGLFVVRPSVVVQDRLELRGYELGQLIGDNIVDNELGFGHEIDVQWWHERRPGGDIWTVRPEGVATEYAALCVPVEVTPLIQHGRSRSAARVIIWQDTEVDGVKGIMEWALIQTAFTRSSQRFLEVMNTDEMEQQDRTCRGCNRLRDSQLCGRCGDWHHTNCRACTRDDMPEPRSYWTQCTYSNTAPLNHAAGEGSVIAGGTAEASGAWSIRTQNTRTIGRLQVHWKIMTSTRCECHALIASLATTGGSGSQVCGNQAAIKILQTARAIATGKRPAHIKYRNPHRVVIWSTVALIQAMFYIRMTANTYCVDNGTRTAGCAVTRPETHKVIVMESDPVHVIERCHSTKNTVRLLKLCAAGYVYRIKKAIFPVEATKSQQQVGNLSEPSELRGPRCKSYGDQWWLYTGKCGFMLTRLGG</sequence>
<gene>
    <name evidence="1" type="ORF">Pfra01_000153500</name>
</gene>
<comment type="caution">
    <text evidence="1">The sequence shown here is derived from an EMBL/GenBank/DDBJ whole genome shotgun (WGS) entry which is preliminary data.</text>
</comment>
<dbReference type="AlphaFoldDB" id="A0A9W6TR01"/>
<name>A0A9W6TR01_9STRA</name>
<dbReference type="EMBL" id="BSXT01000123">
    <property type="protein sequence ID" value="GMF18245.1"/>
    <property type="molecule type" value="Genomic_DNA"/>
</dbReference>
<dbReference type="Proteomes" id="UP001165121">
    <property type="component" value="Unassembled WGS sequence"/>
</dbReference>
<reference evidence="1" key="1">
    <citation type="submission" date="2023-04" db="EMBL/GenBank/DDBJ databases">
        <title>Phytophthora fragariaefolia NBRC 109709.</title>
        <authorList>
            <person name="Ichikawa N."/>
            <person name="Sato H."/>
            <person name="Tonouchi N."/>
        </authorList>
    </citation>
    <scope>NUCLEOTIDE SEQUENCE</scope>
    <source>
        <strain evidence="1">NBRC 109709</strain>
    </source>
</reference>